<comment type="catalytic activity">
    <reaction evidence="1 9">
        <text>Cleavage of peptide bonds with very broad specificity.</text>
        <dbReference type="EC" id="3.4.25.1"/>
    </reaction>
</comment>
<dbReference type="Proteomes" id="UP000805614">
    <property type="component" value="Unassembled WGS sequence"/>
</dbReference>
<evidence type="ECO:0000256" key="9">
    <source>
        <dbReference type="HAMAP-Rule" id="MF_02113"/>
    </source>
</evidence>
<evidence type="ECO:0000256" key="4">
    <source>
        <dbReference type="ARBA" id="ARBA00022698"/>
    </source>
</evidence>
<dbReference type="PROSITE" id="PS51476">
    <property type="entry name" value="PROTEASOME_BETA_2"/>
    <property type="match status" value="1"/>
</dbReference>
<protein>
    <recommendedName>
        <fullName evidence="9 10">Proteasome subunit beta</fullName>
        <ecNumber evidence="9 10">3.4.25.1</ecNumber>
    </recommendedName>
    <alternativeName>
        <fullName evidence="9">20S proteasome beta subunit</fullName>
    </alternativeName>
    <alternativeName>
        <fullName evidence="9">Proteasome core protein PrcB</fullName>
    </alternativeName>
</protein>
<dbReference type="HAMAP" id="MF_02113_B">
    <property type="entry name" value="Proteasome_B_B"/>
    <property type="match status" value="1"/>
</dbReference>
<comment type="subunit">
    <text evidence="9">The 20S proteasome core is composed of 14 alpha and 14 beta subunits that assemble into four stacked heptameric rings, resulting in a barrel-shaped structure. The two inner rings, each composed of seven catalytic beta subunits, are sandwiched by two outer rings, each composed of seven alpha subunits. The catalytic chamber with the active sites is on the inside of the barrel. Has a gated structure, the ends of the cylinder being occluded by the N-termini of the alpha-subunits. Is capped by the proteasome-associated ATPase, ARC.</text>
</comment>
<dbReference type="InterPro" id="IPR023333">
    <property type="entry name" value="Proteasome_suB-type"/>
</dbReference>
<dbReference type="RefSeq" id="WP_187244704.1">
    <property type="nucleotide sequence ID" value="NZ_BAAAOK010000010.1"/>
</dbReference>
<evidence type="ECO:0000256" key="10">
    <source>
        <dbReference type="NCBIfam" id="TIGR03690"/>
    </source>
</evidence>
<dbReference type="EMBL" id="JABVEC010000014">
    <property type="protein sequence ID" value="MBC6467697.1"/>
    <property type="molecule type" value="Genomic_DNA"/>
</dbReference>
<keyword evidence="2 9" id="KW-0963">Cytoplasm</keyword>
<evidence type="ECO:0000256" key="1">
    <source>
        <dbReference type="ARBA" id="ARBA00001198"/>
    </source>
</evidence>
<dbReference type="SUPFAM" id="SSF56235">
    <property type="entry name" value="N-terminal nucleophile aminohydrolases (Ntn hydrolases)"/>
    <property type="match status" value="1"/>
</dbReference>
<feature type="chain" id="PRO_5044916509" description="Proteasome subunit beta" evidence="9">
    <location>
        <begin position="50"/>
        <end position="277"/>
    </location>
</feature>
<gene>
    <name evidence="9 11" type="primary">prcB</name>
    <name evidence="11" type="ORF">HKK74_19680</name>
</gene>
<sequence>MPASQRRDLPAARFLGFDSSSFTDFLRFRAPELLPVNRLPATELRLPHGTTVLALTFDGGVMMAGDRRATMGNQISKRDLEKVQPADEHSVVAFAGTVGFAIEMVRLFQVELEHYEKTQTTLLSMAGKARRLGALVQANLGPAMQGLAVVPLLAGYDLDAGTGRIFSYDITGAPSEETGFCAEGSGSVFARGALKKLHRPDLTERDAATVCVEALYDAADDDSATGGPDLIRDIHPVIMSVTEAGHRRLPGDEVGAISRAVIEGRHERPNGPVAPLR</sequence>
<proteinExistence type="inferred from homology"/>
<name>A0ABR7LT71_9ACTN</name>
<keyword evidence="6 9" id="KW-0068">Autocatalytic cleavage</keyword>
<keyword evidence="8 9" id="KW-0865">Zymogen</keyword>
<evidence type="ECO:0000313" key="11">
    <source>
        <dbReference type="EMBL" id="MBC6467697.1"/>
    </source>
</evidence>
<comment type="activity regulation">
    <text evidence="9">The formation of the proteasomal ATPase ARC-20S proteasome complex, likely via the docking of the C-termini of ARC into the intersubunit pockets in the alpha-rings, may trigger opening of the gate for substrate entry. Interconversion between the open-gate and close-gate conformations leads to a dynamic regulation of the 20S proteasome proteolysis activity.</text>
</comment>
<keyword evidence="5 9" id="KW-0378">Hydrolase</keyword>
<evidence type="ECO:0000256" key="3">
    <source>
        <dbReference type="ARBA" id="ARBA00022670"/>
    </source>
</evidence>
<comment type="function">
    <text evidence="9">Component of the proteasome core, a large protease complex with broad specificity involved in protein degradation.</text>
</comment>
<feature type="propeptide" id="PRO_5044916508" description="Removed in mature form; by autocatalysis" evidence="9">
    <location>
        <begin position="1"/>
        <end position="49"/>
    </location>
</feature>
<dbReference type="Gene3D" id="3.60.20.10">
    <property type="entry name" value="Glutamine Phosphoribosylpyrophosphate, subunit 1, domain 1"/>
    <property type="match status" value="1"/>
</dbReference>
<organism evidence="11 12">
    <name type="scientific">Actinomadura alba</name>
    <dbReference type="NCBI Taxonomy" id="406431"/>
    <lineage>
        <taxon>Bacteria</taxon>
        <taxon>Bacillati</taxon>
        <taxon>Actinomycetota</taxon>
        <taxon>Actinomycetes</taxon>
        <taxon>Streptosporangiales</taxon>
        <taxon>Thermomonosporaceae</taxon>
        <taxon>Actinomadura</taxon>
    </lineage>
</organism>
<comment type="caution">
    <text evidence="11">The sequence shown here is derived from an EMBL/GenBank/DDBJ whole genome shotgun (WGS) entry which is preliminary data.</text>
</comment>
<dbReference type="PANTHER" id="PTHR32194:SF0">
    <property type="entry name" value="ATP-DEPENDENT PROTEASE SUBUNIT HSLV"/>
    <property type="match status" value="1"/>
</dbReference>
<comment type="pathway">
    <text evidence="9">Protein degradation; proteasomal Pup-dependent pathway.</text>
</comment>
<evidence type="ECO:0000256" key="6">
    <source>
        <dbReference type="ARBA" id="ARBA00022813"/>
    </source>
</evidence>
<dbReference type="InterPro" id="IPR029055">
    <property type="entry name" value="Ntn_hydrolases_N"/>
</dbReference>
<dbReference type="InterPro" id="IPR000243">
    <property type="entry name" value="Pept_T1A_subB"/>
</dbReference>
<comment type="subcellular location">
    <subcellularLocation>
        <location evidence="9">Cytoplasm</location>
    </subcellularLocation>
</comment>
<evidence type="ECO:0000256" key="8">
    <source>
        <dbReference type="ARBA" id="ARBA00023145"/>
    </source>
</evidence>
<dbReference type="InterPro" id="IPR001353">
    <property type="entry name" value="Proteasome_sua/b"/>
</dbReference>
<dbReference type="CDD" id="cd01906">
    <property type="entry name" value="proteasome_protease_HslV"/>
    <property type="match status" value="1"/>
</dbReference>
<feature type="active site" description="Nucleophile" evidence="9">
    <location>
        <position position="50"/>
    </location>
</feature>
<reference evidence="11 12" key="1">
    <citation type="submission" date="2020-06" db="EMBL/GenBank/DDBJ databases">
        <title>Actinomadura xiongansis sp. nov., isolated from soil of Baiyangdian.</title>
        <authorList>
            <person name="Zhang X."/>
        </authorList>
    </citation>
    <scope>NUCLEOTIDE SEQUENCE [LARGE SCALE GENOMIC DNA]</scope>
    <source>
        <strain evidence="11 12">HBUM206468</strain>
    </source>
</reference>
<dbReference type="EC" id="3.4.25.1" evidence="9 10"/>
<dbReference type="NCBIfam" id="TIGR03690">
    <property type="entry name" value="20S_bact_beta"/>
    <property type="match status" value="1"/>
</dbReference>
<keyword evidence="4 9" id="KW-0888">Threonine protease</keyword>
<dbReference type="GO" id="GO:0016787">
    <property type="term" value="F:hydrolase activity"/>
    <property type="evidence" value="ECO:0007669"/>
    <property type="project" value="UniProtKB-KW"/>
</dbReference>
<dbReference type="InterPro" id="IPR022483">
    <property type="entry name" value="PSB_actinobac"/>
</dbReference>
<accession>A0ABR7LT71</accession>
<keyword evidence="7 9" id="KW-0647">Proteasome</keyword>
<evidence type="ECO:0000256" key="5">
    <source>
        <dbReference type="ARBA" id="ARBA00022801"/>
    </source>
</evidence>
<dbReference type="PRINTS" id="PR00141">
    <property type="entry name" value="PROTEASOME"/>
</dbReference>
<keyword evidence="3 9" id="KW-0645">Protease</keyword>
<comment type="similarity">
    <text evidence="9">Belongs to the peptidase T1B family.</text>
</comment>
<keyword evidence="12" id="KW-1185">Reference proteome</keyword>
<dbReference type="PANTHER" id="PTHR32194">
    <property type="entry name" value="METALLOPROTEASE TLDD"/>
    <property type="match status" value="1"/>
</dbReference>
<evidence type="ECO:0000256" key="2">
    <source>
        <dbReference type="ARBA" id="ARBA00022490"/>
    </source>
</evidence>
<evidence type="ECO:0000256" key="7">
    <source>
        <dbReference type="ARBA" id="ARBA00022942"/>
    </source>
</evidence>
<dbReference type="GO" id="GO:0000502">
    <property type="term" value="C:proteasome complex"/>
    <property type="evidence" value="ECO:0007669"/>
    <property type="project" value="UniProtKB-KW"/>
</dbReference>
<evidence type="ECO:0000313" key="12">
    <source>
        <dbReference type="Proteomes" id="UP000805614"/>
    </source>
</evidence>
<dbReference type="Pfam" id="PF00227">
    <property type="entry name" value="Proteasome"/>
    <property type="match status" value="1"/>
</dbReference>